<evidence type="ECO:0000256" key="3">
    <source>
        <dbReference type="ARBA" id="ARBA00022448"/>
    </source>
</evidence>
<dbReference type="GO" id="GO:1901678">
    <property type="term" value="P:iron coordination entity transport"/>
    <property type="evidence" value="ECO:0007669"/>
    <property type="project" value="UniProtKB-ARBA"/>
</dbReference>
<keyword evidence="4 5" id="KW-0732">Signal</keyword>
<feature type="chain" id="PRO_5038512959" evidence="5">
    <location>
        <begin position="33"/>
        <end position="337"/>
    </location>
</feature>
<evidence type="ECO:0000256" key="5">
    <source>
        <dbReference type="SAM" id="SignalP"/>
    </source>
</evidence>
<reference evidence="7" key="1">
    <citation type="submission" date="2016-11" db="EMBL/GenBank/DDBJ databases">
        <authorList>
            <person name="Jaros S."/>
            <person name="Januszkiewicz K."/>
            <person name="Wedrychowicz H."/>
        </authorList>
    </citation>
    <scope>NUCLEOTIDE SEQUENCE [LARGE SCALE GENOMIC DNA]</scope>
    <source>
        <strain evidence="7">Y48</strain>
    </source>
</reference>
<dbReference type="GO" id="GO:0030288">
    <property type="term" value="C:outer membrane-bounded periplasmic space"/>
    <property type="evidence" value="ECO:0007669"/>
    <property type="project" value="TreeGrafter"/>
</dbReference>
<sequence>MRNSPSMFINRSSGRLRAALALVILALVAVLAACGDSATDATDTGARTVPSAKGPIEVPADPQRVIVLNGNLAGYLYDLEATVVAADPRLLGVPNKPGEFPTGWAEDAKKQGTQAVPSGENINLEFIAAQRPDLIIGGGQGYPGQQSVNAYDQLSAIAPTVLMPTETTNWQDQLRFLAEAVDKPANVDTLIANYQAKITEAKSKINAPAGATVVLQSIKSQQPTLFIPTAALPALLAEVGFTLDTQVEAKAGNPAKEQSADFISFSPELINTVMDAPVLFTIPLAGGRSLEELRADPMYATLPSFTANKVFELPATSSRPDYRTVMATLDLLVERFQ</sequence>
<comment type="similarity">
    <text evidence="2">Belongs to the bacterial solute-binding protein 8 family.</text>
</comment>
<evidence type="ECO:0000256" key="4">
    <source>
        <dbReference type="ARBA" id="ARBA00022729"/>
    </source>
</evidence>
<dbReference type="Gene3D" id="3.40.50.1980">
    <property type="entry name" value="Nitrogenase molybdenum iron protein domain"/>
    <property type="match status" value="2"/>
</dbReference>
<dbReference type="PROSITE" id="PS50983">
    <property type="entry name" value="FE_B12_PBP"/>
    <property type="match status" value="1"/>
</dbReference>
<keyword evidence="8" id="KW-1185">Reference proteome</keyword>
<dbReference type="Pfam" id="PF01497">
    <property type="entry name" value="Peripla_BP_2"/>
    <property type="match status" value="1"/>
</dbReference>
<feature type="signal peptide" evidence="5">
    <location>
        <begin position="1"/>
        <end position="32"/>
    </location>
</feature>
<evidence type="ECO:0000256" key="1">
    <source>
        <dbReference type="ARBA" id="ARBA00004196"/>
    </source>
</evidence>
<dbReference type="PROSITE" id="PS51257">
    <property type="entry name" value="PROKAR_LIPOPROTEIN"/>
    <property type="match status" value="1"/>
</dbReference>
<dbReference type="InterPro" id="IPR051313">
    <property type="entry name" value="Bact_iron-sidero_bind"/>
</dbReference>
<keyword evidence="3" id="KW-0813">Transport</keyword>
<dbReference type="EMBL" id="CP018082">
    <property type="protein sequence ID" value="APE33432.1"/>
    <property type="molecule type" value="Genomic_DNA"/>
</dbReference>
<dbReference type="PANTHER" id="PTHR30532:SF24">
    <property type="entry name" value="FERRIC ENTEROBACTIN-BINDING PERIPLASMIC PROTEIN FEPB"/>
    <property type="match status" value="1"/>
</dbReference>
<dbReference type="InterPro" id="IPR002491">
    <property type="entry name" value="ABC_transptr_periplasmic_BD"/>
</dbReference>
<proteinExistence type="inferred from homology"/>
<feature type="domain" description="Fe/B12 periplasmic-binding" evidence="6">
    <location>
        <begin position="64"/>
        <end position="337"/>
    </location>
</feature>
<organism evidence="7 8">
    <name type="scientific">Nocardia mangyaensis</name>
    <dbReference type="NCBI Taxonomy" id="2213200"/>
    <lineage>
        <taxon>Bacteria</taxon>
        <taxon>Bacillati</taxon>
        <taxon>Actinomycetota</taxon>
        <taxon>Actinomycetes</taxon>
        <taxon>Mycobacteriales</taxon>
        <taxon>Nocardiaceae</taxon>
        <taxon>Nocardia</taxon>
    </lineage>
</organism>
<evidence type="ECO:0000259" key="6">
    <source>
        <dbReference type="PROSITE" id="PS50983"/>
    </source>
</evidence>
<name>A0A1J0VN26_9NOCA</name>
<dbReference type="KEGG" id="nsl:BOX37_05020"/>
<accession>A0A1J0VN26</accession>
<dbReference type="AlphaFoldDB" id="A0A1J0VN26"/>
<comment type="subcellular location">
    <subcellularLocation>
        <location evidence="1">Cell envelope</location>
    </subcellularLocation>
</comment>
<evidence type="ECO:0000313" key="7">
    <source>
        <dbReference type="EMBL" id="APE33432.1"/>
    </source>
</evidence>
<dbReference type="SUPFAM" id="SSF53807">
    <property type="entry name" value="Helical backbone' metal receptor"/>
    <property type="match status" value="1"/>
</dbReference>
<evidence type="ECO:0000256" key="2">
    <source>
        <dbReference type="ARBA" id="ARBA00008814"/>
    </source>
</evidence>
<gene>
    <name evidence="7" type="ORF">BOX37_05020</name>
</gene>
<evidence type="ECO:0000313" key="8">
    <source>
        <dbReference type="Proteomes" id="UP000183810"/>
    </source>
</evidence>
<dbReference type="Proteomes" id="UP000183810">
    <property type="component" value="Chromosome"/>
</dbReference>
<dbReference type="PANTHER" id="PTHR30532">
    <property type="entry name" value="IRON III DICITRATE-BINDING PERIPLASMIC PROTEIN"/>
    <property type="match status" value="1"/>
</dbReference>
<protein>
    <submittedName>
        <fullName evidence="7">Iron siderophore-binding protein</fullName>
    </submittedName>
</protein>